<dbReference type="PANTHER" id="PTHR23020">
    <property type="entry name" value="UNCHARACTERIZED NUCLEAR HORMONE RECEPTOR-RELATED"/>
    <property type="match status" value="1"/>
</dbReference>
<organism evidence="2 3">
    <name type="scientific">Penicillium hetheringtonii</name>
    <dbReference type="NCBI Taxonomy" id="911720"/>
    <lineage>
        <taxon>Eukaryota</taxon>
        <taxon>Fungi</taxon>
        <taxon>Dikarya</taxon>
        <taxon>Ascomycota</taxon>
        <taxon>Pezizomycotina</taxon>
        <taxon>Eurotiomycetes</taxon>
        <taxon>Eurotiomycetidae</taxon>
        <taxon>Eurotiales</taxon>
        <taxon>Aspergillaceae</taxon>
        <taxon>Penicillium</taxon>
    </lineage>
</organism>
<dbReference type="PANTHER" id="PTHR23020:SF41">
    <property type="entry name" value="AMINOGLYCOSIDE PHOSPHOTRANSFERASE DOMAIN-CONTAINING PROTEIN"/>
    <property type="match status" value="1"/>
</dbReference>
<sequence length="471" mass="52888">MKPHNPAQVASQLLSRHNCTLVTCVSIQRLWAGYGNICAITARANSDEAAKHIAGICDPNSDSLASGKARVKKGDEFKLILKLITAPESSGRGIDEGHLRKMFSYEVERYFYEVIVPELDGLDVARCLALTGNGAQSRDGPVNLEEEEEGEEEGLRGGAWLFSWLIYEICFLFRGRRGVFGSLEWLAKFHARSWELGIGLGGRSRLGSRSGSGFRDGDGEVNGEQGFDYILPPLEEHARREKQKQVGGDIGQNVWLNGGYTYLSTRRKEYDSLAEDDSEWSSAFCHPFSSSTAMATGTGLRSTAEVVALCLTPRGRAMESLIHGDVKSENLFTSVSGEKVAFFDFQYVGLGLGVCDLAKLFTCSVSVDMLLASDFEDHLVPDSLPMCSGEKELLERYRETLLRSQSQEFYDWDIFLRHWETALVDWCRFQASWGFWGNTEWLEARVRFILNDQGWRDWLENDIKKMQSLKV</sequence>
<dbReference type="Pfam" id="PF01636">
    <property type="entry name" value="APH"/>
    <property type="match status" value="1"/>
</dbReference>
<keyword evidence="3" id="KW-1185">Reference proteome</keyword>
<dbReference type="SUPFAM" id="SSF56112">
    <property type="entry name" value="Protein kinase-like (PK-like)"/>
    <property type="match status" value="1"/>
</dbReference>
<dbReference type="Proteomes" id="UP001216150">
    <property type="component" value="Unassembled WGS sequence"/>
</dbReference>
<proteinExistence type="predicted"/>
<reference evidence="2 3" key="1">
    <citation type="journal article" date="2023" name="IMA Fungus">
        <title>Comparative genomic study of the Penicillium genus elucidates a diverse pangenome and 15 lateral gene transfer events.</title>
        <authorList>
            <person name="Petersen C."/>
            <person name="Sorensen T."/>
            <person name="Nielsen M.R."/>
            <person name="Sondergaard T.E."/>
            <person name="Sorensen J.L."/>
            <person name="Fitzpatrick D.A."/>
            <person name="Frisvad J.C."/>
            <person name="Nielsen K.L."/>
        </authorList>
    </citation>
    <scope>NUCLEOTIDE SEQUENCE [LARGE SCALE GENOMIC DNA]</scope>
    <source>
        <strain evidence="2 3">IBT 29057</strain>
    </source>
</reference>
<comment type="caution">
    <text evidence="2">The sequence shown here is derived from an EMBL/GenBank/DDBJ whole genome shotgun (WGS) entry which is preliminary data.</text>
</comment>
<gene>
    <name evidence="2" type="ORF">N7450_002239</name>
</gene>
<dbReference type="InterPro" id="IPR052961">
    <property type="entry name" value="Oxido-Kinase-like_Enzymes"/>
</dbReference>
<evidence type="ECO:0000313" key="3">
    <source>
        <dbReference type="Proteomes" id="UP001216150"/>
    </source>
</evidence>
<dbReference type="InterPro" id="IPR002575">
    <property type="entry name" value="Aminoglycoside_PTrfase"/>
</dbReference>
<accession>A0AAD6GW30</accession>
<evidence type="ECO:0000313" key="2">
    <source>
        <dbReference type="EMBL" id="KAJ5595781.1"/>
    </source>
</evidence>
<evidence type="ECO:0000259" key="1">
    <source>
        <dbReference type="Pfam" id="PF01636"/>
    </source>
</evidence>
<dbReference type="EMBL" id="JAQJAC010000002">
    <property type="protein sequence ID" value="KAJ5595781.1"/>
    <property type="molecule type" value="Genomic_DNA"/>
</dbReference>
<dbReference type="InterPro" id="IPR011009">
    <property type="entry name" value="Kinase-like_dom_sf"/>
</dbReference>
<dbReference type="Gene3D" id="3.90.1200.10">
    <property type="match status" value="1"/>
</dbReference>
<protein>
    <recommendedName>
        <fullName evidence="1">Aminoglycoside phosphotransferase domain-containing protein</fullName>
    </recommendedName>
</protein>
<feature type="domain" description="Aminoglycoside phosphotransferase" evidence="1">
    <location>
        <begin position="317"/>
        <end position="361"/>
    </location>
</feature>
<name>A0AAD6GW30_9EURO</name>
<dbReference type="AlphaFoldDB" id="A0AAD6GW30"/>